<dbReference type="Proteomes" id="UP000298493">
    <property type="component" value="Unassembled WGS sequence"/>
</dbReference>
<keyword evidence="2" id="KW-1185">Reference proteome</keyword>
<organism evidence="1 2">
    <name type="scientific">Venturia nashicola</name>
    <dbReference type="NCBI Taxonomy" id="86259"/>
    <lineage>
        <taxon>Eukaryota</taxon>
        <taxon>Fungi</taxon>
        <taxon>Dikarya</taxon>
        <taxon>Ascomycota</taxon>
        <taxon>Pezizomycotina</taxon>
        <taxon>Dothideomycetes</taxon>
        <taxon>Pleosporomycetidae</taxon>
        <taxon>Venturiales</taxon>
        <taxon>Venturiaceae</taxon>
        <taxon>Venturia</taxon>
    </lineage>
</organism>
<dbReference type="EMBL" id="SNSC02000001">
    <property type="protein sequence ID" value="TID27713.1"/>
    <property type="molecule type" value="Genomic_DNA"/>
</dbReference>
<dbReference type="AlphaFoldDB" id="A0A4Z1PFH1"/>
<evidence type="ECO:0000313" key="1">
    <source>
        <dbReference type="EMBL" id="TID27713.1"/>
    </source>
</evidence>
<proteinExistence type="predicted"/>
<reference evidence="1 2" key="1">
    <citation type="submission" date="2019-04" db="EMBL/GenBank/DDBJ databases">
        <title>High contiguity whole genome sequence and gene annotation resource for two Venturia nashicola isolates.</title>
        <authorList>
            <person name="Prokchorchik M."/>
            <person name="Won K."/>
            <person name="Lee Y."/>
            <person name="Choi E.D."/>
            <person name="Segonzac C."/>
            <person name="Sohn K.H."/>
        </authorList>
    </citation>
    <scope>NUCLEOTIDE SEQUENCE [LARGE SCALE GENOMIC DNA]</scope>
    <source>
        <strain evidence="1 2">PRI2</strain>
    </source>
</reference>
<sequence>MVTQLGSSPTRASGLKCPASKAFYNGVGSQTRQSEVYSSDFLFFQGSIQTVDGRTMASKHIDPLPLRVPRFAWSV</sequence>
<gene>
    <name evidence="1" type="ORF">E6O75_ATG00480</name>
</gene>
<comment type="caution">
    <text evidence="1">The sequence shown here is derived from an EMBL/GenBank/DDBJ whole genome shotgun (WGS) entry which is preliminary data.</text>
</comment>
<protein>
    <submittedName>
        <fullName evidence="1">Uncharacterized protein</fullName>
    </submittedName>
</protein>
<name>A0A4Z1PFH1_9PEZI</name>
<accession>A0A4Z1PFH1</accession>
<evidence type="ECO:0000313" key="2">
    <source>
        <dbReference type="Proteomes" id="UP000298493"/>
    </source>
</evidence>